<evidence type="ECO:0000313" key="2">
    <source>
        <dbReference type="EMBL" id="GFS29815.1"/>
    </source>
</evidence>
<evidence type="ECO:0000256" key="1">
    <source>
        <dbReference type="SAM" id="MobiDB-lite"/>
    </source>
</evidence>
<organism evidence="2 3">
    <name type="scientific">Nephila pilipes</name>
    <name type="common">Giant wood spider</name>
    <name type="synonym">Nephila maculata</name>
    <dbReference type="NCBI Taxonomy" id="299642"/>
    <lineage>
        <taxon>Eukaryota</taxon>
        <taxon>Metazoa</taxon>
        <taxon>Ecdysozoa</taxon>
        <taxon>Arthropoda</taxon>
        <taxon>Chelicerata</taxon>
        <taxon>Arachnida</taxon>
        <taxon>Araneae</taxon>
        <taxon>Araneomorphae</taxon>
        <taxon>Entelegynae</taxon>
        <taxon>Araneoidea</taxon>
        <taxon>Nephilidae</taxon>
        <taxon>Nephila</taxon>
    </lineage>
</organism>
<sequence length="148" mass="16492">MEKKIQVESVSSFKIRNTCEKEAGLKLTHYICHRCGVANPTSNRIPHAKASGSVKCGFTFPAMITVSRRSIDGVIEINVQYKSVHVEHDIEAGKLHLKKDERSALELSQELDISKAKILDKTREAYSPDDSDDAKSQINGEKCAGWFT</sequence>
<dbReference type="EMBL" id="BMAW01087453">
    <property type="protein sequence ID" value="GFS29815.1"/>
    <property type="molecule type" value="Genomic_DNA"/>
</dbReference>
<protein>
    <submittedName>
        <fullName evidence="2">C2H2-type domain-containing protein</fullName>
    </submittedName>
</protein>
<comment type="caution">
    <text evidence="2">The sequence shown here is derived from an EMBL/GenBank/DDBJ whole genome shotgun (WGS) entry which is preliminary data.</text>
</comment>
<dbReference type="OrthoDB" id="6453320at2759"/>
<gene>
    <name evidence="2" type="primary">AVEN_101114_1</name>
    <name evidence="2" type="ORF">NPIL_171361</name>
</gene>
<name>A0A8X6K7Q7_NEPPI</name>
<dbReference type="AlphaFoldDB" id="A0A8X6K7Q7"/>
<dbReference type="Proteomes" id="UP000887013">
    <property type="component" value="Unassembled WGS sequence"/>
</dbReference>
<proteinExistence type="predicted"/>
<reference evidence="2" key="1">
    <citation type="submission" date="2020-08" db="EMBL/GenBank/DDBJ databases">
        <title>Multicomponent nature underlies the extraordinary mechanical properties of spider dragline silk.</title>
        <authorList>
            <person name="Kono N."/>
            <person name="Nakamura H."/>
            <person name="Mori M."/>
            <person name="Yoshida Y."/>
            <person name="Ohtoshi R."/>
            <person name="Malay A.D."/>
            <person name="Moran D.A.P."/>
            <person name="Tomita M."/>
            <person name="Numata K."/>
            <person name="Arakawa K."/>
        </authorList>
    </citation>
    <scope>NUCLEOTIDE SEQUENCE</scope>
</reference>
<evidence type="ECO:0000313" key="3">
    <source>
        <dbReference type="Proteomes" id="UP000887013"/>
    </source>
</evidence>
<accession>A0A8X6K7Q7</accession>
<keyword evidence="3" id="KW-1185">Reference proteome</keyword>
<feature type="region of interest" description="Disordered" evidence="1">
    <location>
        <begin position="124"/>
        <end position="148"/>
    </location>
</feature>